<dbReference type="AlphaFoldDB" id="A0A6A5SFS0"/>
<sequence length="315" mass="35951">MSAQHTQAGDGDGDGDGRNIVTLGQKARANVNIIFLLLAVIKFNATSTDDSDLIREIWYYLLDGKHAFFCHHRFTRYNLIAMAYIWCLELPLELCGPGDKECEFVWTFIDAWFAYLQYASEFEAQEKFISMWQDSMLNLFCTRDKTELREMNSAVKKLMSQSLFPSLNRVVDMEAKDIIHMREDGRISEEGYANYGPTFINKKSGIAAVDRSSGLLTSLGTTVDPTLAQPDIIIEESRPKATRTPWIDVDTFFAIPRSGIDKLKEGESLSRGMAFTSLLSHSERLWKDQIDITDDMKGFSLEWLLEVVVKYWMSL</sequence>
<gene>
    <name evidence="1" type="ORF">EJ02DRAFT_436342</name>
</gene>
<dbReference type="Proteomes" id="UP000800038">
    <property type="component" value="Unassembled WGS sequence"/>
</dbReference>
<dbReference type="EMBL" id="ML976080">
    <property type="protein sequence ID" value="KAF1939491.1"/>
    <property type="molecule type" value="Genomic_DNA"/>
</dbReference>
<protein>
    <submittedName>
        <fullName evidence="1">Uncharacterized protein</fullName>
    </submittedName>
</protein>
<proteinExistence type="predicted"/>
<evidence type="ECO:0000313" key="2">
    <source>
        <dbReference type="Proteomes" id="UP000800038"/>
    </source>
</evidence>
<reference evidence="1" key="1">
    <citation type="journal article" date="2020" name="Stud. Mycol.">
        <title>101 Dothideomycetes genomes: a test case for predicting lifestyles and emergence of pathogens.</title>
        <authorList>
            <person name="Haridas S."/>
            <person name="Albert R."/>
            <person name="Binder M."/>
            <person name="Bloem J."/>
            <person name="Labutti K."/>
            <person name="Salamov A."/>
            <person name="Andreopoulos B."/>
            <person name="Baker S."/>
            <person name="Barry K."/>
            <person name="Bills G."/>
            <person name="Bluhm B."/>
            <person name="Cannon C."/>
            <person name="Castanera R."/>
            <person name="Culley D."/>
            <person name="Daum C."/>
            <person name="Ezra D."/>
            <person name="Gonzalez J."/>
            <person name="Henrissat B."/>
            <person name="Kuo A."/>
            <person name="Liang C."/>
            <person name="Lipzen A."/>
            <person name="Lutzoni F."/>
            <person name="Magnuson J."/>
            <person name="Mondo S."/>
            <person name="Nolan M."/>
            <person name="Ohm R."/>
            <person name="Pangilinan J."/>
            <person name="Park H.-J."/>
            <person name="Ramirez L."/>
            <person name="Alfaro M."/>
            <person name="Sun H."/>
            <person name="Tritt A."/>
            <person name="Yoshinaga Y."/>
            <person name="Zwiers L.-H."/>
            <person name="Turgeon B."/>
            <person name="Goodwin S."/>
            <person name="Spatafora J."/>
            <person name="Crous P."/>
            <person name="Grigoriev I."/>
        </authorList>
    </citation>
    <scope>NUCLEOTIDE SEQUENCE</scope>
    <source>
        <strain evidence="1">CBS 161.51</strain>
    </source>
</reference>
<accession>A0A6A5SFS0</accession>
<dbReference type="OrthoDB" id="3801165at2759"/>
<name>A0A6A5SFS0_9PLEO</name>
<keyword evidence="2" id="KW-1185">Reference proteome</keyword>
<evidence type="ECO:0000313" key="1">
    <source>
        <dbReference type="EMBL" id="KAF1939491.1"/>
    </source>
</evidence>
<organism evidence="1 2">
    <name type="scientific">Clathrospora elynae</name>
    <dbReference type="NCBI Taxonomy" id="706981"/>
    <lineage>
        <taxon>Eukaryota</taxon>
        <taxon>Fungi</taxon>
        <taxon>Dikarya</taxon>
        <taxon>Ascomycota</taxon>
        <taxon>Pezizomycotina</taxon>
        <taxon>Dothideomycetes</taxon>
        <taxon>Pleosporomycetidae</taxon>
        <taxon>Pleosporales</taxon>
        <taxon>Diademaceae</taxon>
        <taxon>Clathrospora</taxon>
    </lineage>
</organism>